<feature type="domain" description="Adaptor protein ClpS core" evidence="2">
    <location>
        <begin position="31"/>
        <end position="97"/>
    </location>
</feature>
<accession>A0A6J4PFN1</accession>
<name>A0A6J4PFN1_9BACT</name>
<feature type="region of interest" description="Disordered" evidence="1">
    <location>
        <begin position="98"/>
        <end position="119"/>
    </location>
</feature>
<dbReference type="GO" id="GO:0030163">
    <property type="term" value="P:protein catabolic process"/>
    <property type="evidence" value="ECO:0007669"/>
    <property type="project" value="InterPro"/>
</dbReference>
<evidence type="ECO:0000313" key="3">
    <source>
        <dbReference type="EMBL" id="CAA9412396.1"/>
    </source>
</evidence>
<dbReference type="Gene3D" id="3.30.1390.10">
    <property type="match status" value="1"/>
</dbReference>
<organism evidence="3">
    <name type="scientific">uncultured Phycisphaerae bacterium</name>
    <dbReference type="NCBI Taxonomy" id="904963"/>
    <lineage>
        <taxon>Bacteria</taxon>
        <taxon>Pseudomonadati</taxon>
        <taxon>Planctomycetota</taxon>
        <taxon>Phycisphaerae</taxon>
        <taxon>environmental samples</taxon>
    </lineage>
</organism>
<proteinExistence type="predicted"/>
<protein>
    <recommendedName>
        <fullName evidence="2">Adaptor protein ClpS core domain-containing protein</fullName>
    </recommendedName>
</protein>
<reference evidence="3" key="1">
    <citation type="submission" date="2020-02" db="EMBL/GenBank/DDBJ databases">
        <authorList>
            <person name="Meier V. D."/>
        </authorList>
    </citation>
    <scope>NUCLEOTIDE SEQUENCE</scope>
    <source>
        <strain evidence="3">AVDCRST_MAG64</strain>
    </source>
</reference>
<evidence type="ECO:0000256" key="1">
    <source>
        <dbReference type="SAM" id="MobiDB-lite"/>
    </source>
</evidence>
<dbReference type="AlphaFoldDB" id="A0A6J4PFN1"/>
<evidence type="ECO:0000259" key="2">
    <source>
        <dbReference type="Pfam" id="PF02617"/>
    </source>
</evidence>
<dbReference type="PANTHER" id="PTHR33473:SF17">
    <property type="entry name" value="ATP-DEPENDENT CLP PROTEASE ADAPTER PROTEIN CLPS1, CHLOROPLASTIC"/>
    <property type="match status" value="1"/>
</dbReference>
<dbReference type="InterPro" id="IPR022935">
    <property type="entry name" value="ClpS"/>
</dbReference>
<feature type="region of interest" description="Disordered" evidence="1">
    <location>
        <begin position="1"/>
        <end position="34"/>
    </location>
</feature>
<dbReference type="PANTHER" id="PTHR33473">
    <property type="entry name" value="ATP-DEPENDENT CLP PROTEASE ADAPTER PROTEIN CLPS1, CHLOROPLASTIC"/>
    <property type="match status" value="1"/>
</dbReference>
<dbReference type="GO" id="GO:0006508">
    <property type="term" value="P:proteolysis"/>
    <property type="evidence" value="ECO:0007669"/>
    <property type="project" value="InterPro"/>
</dbReference>
<dbReference type="InterPro" id="IPR003769">
    <property type="entry name" value="ClpS_core"/>
</dbReference>
<dbReference type="EMBL" id="CADCUQ010000532">
    <property type="protein sequence ID" value="CAA9412396.1"/>
    <property type="molecule type" value="Genomic_DNA"/>
</dbReference>
<sequence>MAEKQDEQGGAAVAKPKRESKPSTRPKPKHLPPYNVVLLDDDEHSYAYVVEMLAVVFTYEPEKSYQLAKEVDETGRVIVLTTHLERAELKRDQIMAYGADPRSSKSTGSMRAVVEPAEG</sequence>
<dbReference type="Pfam" id="PF02617">
    <property type="entry name" value="ClpS"/>
    <property type="match status" value="1"/>
</dbReference>
<dbReference type="SUPFAM" id="SSF54736">
    <property type="entry name" value="ClpS-like"/>
    <property type="match status" value="1"/>
</dbReference>
<dbReference type="InterPro" id="IPR014719">
    <property type="entry name" value="Ribosomal_bL12_C/ClpS-like"/>
</dbReference>
<gene>
    <name evidence="3" type="ORF">AVDCRST_MAG64-2386</name>
</gene>